<feature type="compositionally biased region" description="Polar residues" evidence="1">
    <location>
        <begin position="92"/>
        <end position="104"/>
    </location>
</feature>
<accession>A0A9Q8WQA3</accession>
<keyword evidence="2" id="KW-0472">Membrane</keyword>
<dbReference type="RefSeq" id="XP_049153149.1">
    <property type="nucleotide sequence ID" value="XM_049296002.1"/>
</dbReference>
<name>A0A9Q8WQA3_9PEZI</name>
<keyword evidence="2" id="KW-0812">Transmembrane</keyword>
<reference evidence="3" key="1">
    <citation type="journal article" date="2021" name="Mol. Plant Microbe Interact.">
        <title>Complete Genome Sequence of the Plant-Pathogenic Fungus Colletotrichum lupini.</title>
        <authorList>
            <person name="Baroncelli R."/>
            <person name="Pensec F."/>
            <person name="Da Lio D."/>
            <person name="Boufleur T."/>
            <person name="Vicente I."/>
            <person name="Sarrocco S."/>
            <person name="Picot A."/>
            <person name="Baraldi E."/>
            <person name="Sukno S."/>
            <person name="Thon M."/>
            <person name="Le Floch G."/>
        </authorList>
    </citation>
    <scope>NUCLEOTIDE SEQUENCE</scope>
    <source>
        <strain evidence="3">IMI 504893</strain>
    </source>
</reference>
<dbReference type="AlphaFoldDB" id="A0A9Q8WQA3"/>
<sequence>MVNSQYRRTHPGFRSVGVFASLAGLLYIHTVMSGRPCAGSWMGDKCPFALDCARMEAVKFLNFRSDHAAARCHVGPRCSSVGAPFGRQSLEYPSSSPAISSGANNGEEKTQTGNGPAGRSVIIRRTVARHIFDDSILSSVNQDATTSICGCTGPYRTQAASVHAREFPLGRQGFQCSVSRNLAPTCPSNIDYIRFGSTKHAAPPPTKRPAQGAAAEAAPLKQRLWI</sequence>
<keyword evidence="2" id="KW-1133">Transmembrane helix</keyword>
<feature type="region of interest" description="Disordered" evidence="1">
    <location>
        <begin position="201"/>
        <end position="226"/>
    </location>
</feature>
<dbReference type="EMBL" id="CP019481">
    <property type="protein sequence ID" value="UQC91551.1"/>
    <property type="molecule type" value="Genomic_DNA"/>
</dbReference>
<evidence type="ECO:0000256" key="2">
    <source>
        <dbReference type="SAM" id="Phobius"/>
    </source>
</evidence>
<evidence type="ECO:0000256" key="1">
    <source>
        <dbReference type="SAM" id="MobiDB-lite"/>
    </source>
</evidence>
<evidence type="ECO:0000313" key="4">
    <source>
        <dbReference type="Proteomes" id="UP000830671"/>
    </source>
</evidence>
<feature type="region of interest" description="Disordered" evidence="1">
    <location>
        <begin position="92"/>
        <end position="117"/>
    </location>
</feature>
<proteinExistence type="predicted"/>
<evidence type="ECO:0000313" key="3">
    <source>
        <dbReference type="EMBL" id="UQC91551.1"/>
    </source>
</evidence>
<keyword evidence="4" id="KW-1185">Reference proteome</keyword>
<gene>
    <name evidence="3" type="ORF">CLUP02_17087</name>
</gene>
<feature type="transmembrane region" description="Helical" evidence="2">
    <location>
        <begin position="12"/>
        <end position="32"/>
    </location>
</feature>
<protein>
    <submittedName>
        <fullName evidence="3">Uncharacterized protein</fullName>
    </submittedName>
</protein>
<dbReference type="GeneID" id="73351012"/>
<dbReference type="KEGG" id="clup:CLUP02_17087"/>
<organism evidence="3 4">
    <name type="scientific">Colletotrichum lupini</name>
    <dbReference type="NCBI Taxonomy" id="145971"/>
    <lineage>
        <taxon>Eukaryota</taxon>
        <taxon>Fungi</taxon>
        <taxon>Dikarya</taxon>
        <taxon>Ascomycota</taxon>
        <taxon>Pezizomycotina</taxon>
        <taxon>Sordariomycetes</taxon>
        <taxon>Hypocreomycetidae</taxon>
        <taxon>Glomerellales</taxon>
        <taxon>Glomerellaceae</taxon>
        <taxon>Colletotrichum</taxon>
        <taxon>Colletotrichum acutatum species complex</taxon>
    </lineage>
</organism>
<dbReference type="Proteomes" id="UP000830671">
    <property type="component" value="Chromosome 9"/>
</dbReference>